<dbReference type="Pfam" id="PF09626">
    <property type="entry name" value="DHC"/>
    <property type="match status" value="1"/>
</dbReference>
<dbReference type="EMBL" id="PDVP01000001">
    <property type="protein sequence ID" value="PHP69188.1"/>
    <property type="molecule type" value="Genomic_DNA"/>
</dbReference>
<dbReference type="InterPro" id="IPR018588">
    <property type="entry name" value="Dihaem_cytochrome-c"/>
</dbReference>
<dbReference type="InterPro" id="IPR016174">
    <property type="entry name" value="Di-haem_cyt_TM"/>
</dbReference>
<evidence type="ECO:0000313" key="9">
    <source>
        <dbReference type="Proteomes" id="UP000221168"/>
    </source>
</evidence>
<evidence type="ECO:0000256" key="2">
    <source>
        <dbReference type="ARBA" id="ARBA00022475"/>
    </source>
</evidence>
<evidence type="ECO:0000256" key="1">
    <source>
        <dbReference type="ARBA" id="ARBA00004651"/>
    </source>
</evidence>
<dbReference type="PANTHER" id="PTHR30485">
    <property type="entry name" value="NI/FE-HYDROGENASE 1 B-TYPE CYTOCHROME SUBUNIT"/>
    <property type="match status" value="1"/>
</dbReference>
<dbReference type="SUPFAM" id="SSF81342">
    <property type="entry name" value="Transmembrane di-heme cytochromes"/>
    <property type="match status" value="1"/>
</dbReference>
<gene>
    <name evidence="8" type="ORF">CSC94_03355</name>
</gene>
<dbReference type="InterPro" id="IPR036280">
    <property type="entry name" value="Multihaem_cyt_sf"/>
</dbReference>
<keyword evidence="5 6" id="KW-0472">Membrane</keyword>
<dbReference type="Gene3D" id="1.20.950.20">
    <property type="entry name" value="Transmembrane di-heme cytochromes, Chain C"/>
    <property type="match status" value="1"/>
</dbReference>
<evidence type="ECO:0000256" key="3">
    <source>
        <dbReference type="ARBA" id="ARBA00022692"/>
    </source>
</evidence>
<dbReference type="PANTHER" id="PTHR30485:SF2">
    <property type="entry name" value="BLL0597 PROTEIN"/>
    <property type="match status" value="1"/>
</dbReference>
<dbReference type="GO" id="GO:0009055">
    <property type="term" value="F:electron transfer activity"/>
    <property type="evidence" value="ECO:0007669"/>
    <property type="project" value="InterPro"/>
</dbReference>
<feature type="transmembrane region" description="Helical" evidence="6">
    <location>
        <begin position="114"/>
        <end position="139"/>
    </location>
</feature>
<accession>A0A2G1QVF9</accession>
<keyword evidence="3 6" id="KW-0812">Transmembrane</keyword>
<evidence type="ECO:0000313" key="8">
    <source>
        <dbReference type="EMBL" id="PHP69188.1"/>
    </source>
</evidence>
<dbReference type="GO" id="GO:0020037">
    <property type="term" value="F:heme binding"/>
    <property type="evidence" value="ECO:0007669"/>
    <property type="project" value="TreeGrafter"/>
</dbReference>
<dbReference type="SUPFAM" id="SSF48695">
    <property type="entry name" value="Multiheme cytochromes"/>
    <property type="match status" value="1"/>
</dbReference>
<dbReference type="Proteomes" id="UP000221168">
    <property type="component" value="Unassembled WGS sequence"/>
</dbReference>
<feature type="transmembrane region" description="Helical" evidence="6">
    <location>
        <begin position="162"/>
        <end position="183"/>
    </location>
</feature>
<dbReference type="GO" id="GO:0022904">
    <property type="term" value="P:respiratory electron transport chain"/>
    <property type="evidence" value="ECO:0007669"/>
    <property type="project" value="InterPro"/>
</dbReference>
<feature type="transmembrane region" description="Helical" evidence="6">
    <location>
        <begin position="215"/>
        <end position="236"/>
    </location>
</feature>
<dbReference type="InterPro" id="IPR051542">
    <property type="entry name" value="Hydrogenase_cytochrome"/>
</dbReference>
<sequence>MTPDTISASPSRDAAGPVRTWDPLVRLFHWSLVATVGTALATGLFTAADWIDVHVWAGAAMAGLVGIRLAWGFLGGRNARFSGFVTGPRAVLAHLKALRAGEGERHLGHNPAGAVMIVALLAVLAGLAVTGLAVFGGVLKSGPLAWLVPFETGWSLRELHEVLAYGLIALIGLHLAGTVFESIRTRENLARAMMTGTKEARPGDHAAPAVRARPLLAGLVMAALLGAAGAGLFALAQRPAFNVPTAALDPVYADECGACHMAYHPSLLPRQAWEKLLAGLGDHFGEDASLPDATLEAIRTYVMANAAEAFDTKPAHMLARINPDMPFTLTATRFWQRVHGDLPAAVFKRAKVGAKGNCQACHRDAESGLFYPGNISIPKE</sequence>
<dbReference type="OrthoDB" id="196472at2"/>
<evidence type="ECO:0000259" key="7">
    <source>
        <dbReference type="Pfam" id="PF01292"/>
    </source>
</evidence>
<evidence type="ECO:0000256" key="5">
    <source>
        <dbReference type="ARBA" id="ARBA00023136"/>
    </source>
</evidence>
<evidence type="ECO:0000256" key="6">
    <source>
        <dbReference type="SAM" id="Phobius"/>
    </source>
</evidence>
<dbReference type="InterPro" id="IPR011577">
    <property type="entry name" value="Cyt_b561_bac/Ni-Hgenase"/>
</dbReference>
<keyword evidence="2" id="KW-1003">Cell membrane</keyword>
<feature type="transmembrane region" description="Helical" evidence="6">
    <location>
        <begin position="27"/>
        <end position="47"/>
    </location>
</feature>
<dbReference type="AlphaFoldDB" id="A0A2G1QVF9"/>
<reference evidence="8 9" key="1">
    <citation type="submission" date="2017-10" db="EMBL/GenBank/DDBJ databases">
        <title>Sedimentibacterium mangrovi gen. nov., sp. nov., a novel member of family Phyllobacteriacea isolated from mangrove sediment.</title>
        <authorList>
            <person name="Liao H."/>
            <person name="Tian Y."/>
        </authorList>
    </citation>
    <scope>NUCLEOTIDE SEQUENCE [LARGE SCALE GENOMIC DNA]</scope>
    <source>
        <strain evidence="8 9">X9-2-2</strain>
    </source>
</reference>
<keyword evidence="4 6" id="KW-1133">Transmembrane helix</keyword>
<dbReference type="GO" id="GO:0005886">
    <property type="term" value="C:plasma membrane"/>
    <property type="evidence" value="ECO:0007669"/>
    <property type="project" value="UniProtKB-SubCell"/>
</dbReference>
<protein>
    <submittedName>
        <fullName evidence="8">Cytochrome B</fullName>
    </submittedName>
</protein>
<comment type="caution">
    <text evidence="8">The sequence shown here is derived from an EMBL/GenBank/DDBJ whole genome shotgun (WGS) entry which is preliminary data.</text>
</comment>
<keyword evidence="9" id="KW-1185">Reference proteome</keyword>
<organism evidence="8 9">
    <name type="scientific">Zhengella mangrovi</name>
    <dbReference type="NCBI Taxonomy" id="1982044"/>
    <lineage>
        <taxon>Bacteria</taxon>
        <taxon>Pseudomonadati</taxon>
        <taxon>Pseudomonadota</taxon>
        <taxon>Alphaproteobacteria</taxon>
        <taxon>Hyphomicrobiales</taxon>
        <taxon>Notoacmeibacteraceae</taxon>
        <taxon>Zhengella</taxon>
    </lineage>
</organism>
<feature type="transmembrane region" description="Helical" evidence="6">
    <location>
        <begin position="53"/>
        <end position="74"/>
    </location>
</feature>
<evidence type="ECO:0000256" key="4">
    <source>
        <dbReference type="ARBA" id="ARBA00022989"/>
    </source>
</evidence>
<name>A0A2G1QVF9_9HYPH</name>
<comment type="subcellular location">
    <subcellularLocation>
        <location evidence="1">Cell membrane</location>
        <topology evidence="1">Multi-pass membrane protein</topology>
    </subcellularLocation>
</comment>
<proteinExistence type="predicted"/>
<feature type="domain" description="Cytochrome b561 bacterial/Ni-hydrogenase" evidence="7">
    <location>
        <begin position="21"/>
        <end position="196"/>
    </location>
</feature>
<dbReference type="Pfam" id="PF01292">
    <property type="entry name" value="Ni_hydr_CYTB"/>
    <property type="match status" value="1"/>
</dbReference>